<dbReference type="KEGG" id="gfl:GRFL_2920"/>
<organism evidence="4 5">
    <name type="scientific">Christiangramia flava JLT2011</name>
    <dbReference type="NCBI Taxonomy" id="1229726"/>
    <lineage>
        <taxon>Bacteria</taxon>
        <taxon>Pseudomonadati</taxon>
        <taxon>Bacteroidota</taxon>
        <taxon>Flavobacteriia</taxon>
        <taxon>Flavobacteriales</taxon>
        <taxon>Flavobacteriaceae</taxon>
        <taxon>Christiangramia</taxon>
    </lineage>
</organism>
<comment type="subcellular location">
    <subcellularLocation>
        <location evidence="1">Secreted</location>
    </subcellularLocation>
</comment>
<evidence type="ECO:0000256" key="2">
    <source>
        <dbReference type="ARBA" id="ARBA00022525"/>
    </source>
</evidence>
<dbReference type="STRING" id="1229726.GRFL_2920"/>
<dbReference type="Proteomes" id="UP000186230">
    <property type="component" value="Chromosome"/>
</dbReference>
<name>A0A1L7I8T4_9FLAO</name>
<dbReference type="CDD" id="cd00063">
    <property type="entry name" value="FN3"/>
    <property type="match status" value="1"/>
</dbReference>
<dbReference type="GO" id="GO:0004177">
    <property type="term" value="F:aminopeptidase activity"/>
    <property type="evidence" value="ECO:0007669"/>
    <property type="project" value="UniProtKB-KW"/>
</dbReference>
<dbReference type="Gene3D" id="2.60.40.10">
    <property type="entry name" value="Immunoglobulins"/>
    <property type="match status" value="1"/>
</dbReference>
<dbReference type="SUPFAM" id="SSF49265">
    <property type="entry name" value="Fibronectin type III"/>
    <property type="match status" value="1"/>
</dbReference>
<dbReference type="SUPFAM" id="SSF53187">
    <property type="entry name" value="Zn-dependent exopeptidases"/>
    <property type="match status" value="1"/>
</dbReference>
<dbReference type="PANTHER" id="PTHR12147">
    <property type="entry name" value="METALLOPEPTIDASE M28 FAMILY MEMBER"/>
    <property type="match status" value="1"/>
</dbReference>
<dbReference type="GO" id="GO:0008235">
    <property type="term" value="F:metalloexopeptidase activity"/>
    <property type="evidence" value="ECO:0007669"/>
    <property type="project" value="InterPro"/>
</dbReference>
<accession>A0A1L7I8T4</accession>
<dbReference type="AlphaFoldDB" id="A0A1L7I8T4"/>
<dbReference type="OrthoDB" id="9787436at2"/>
<gene>
    <name evidence="4" type="ORF">GRFL_2920</name>
</gene>
<dbReference type="PROSITE" id="PS50853">
    <property type="entry name" value="FN3"/>
    <property type="match status" value="1"/>
</dbReference>
<keyword evidence="4" id="KW-0031">Aminopeptidase</keyword>
<dbReference type="InterPro" id="IPR013783">
    <property type="entry name" value="Ig-like_fold"/>
</dbReference>
<dbReference type="GO" id="GO:0006508">
    <property type="term" value="P:proteolysis"/>
    <property type="evidence" value="ECO:0007669"/>
    <property type="project" value="InterPro"/>
</dbReference>
<keyword evidence="4" id="KW-0378">Hydrolase</keyword>
<reference evidence="4 5" key="1">
    <citation type="submission" date="2016-07" db="EMBL/GenBank/DDBJ databases">
        <title>Multi-omics approach to identify versatile polysaccharide utilization systems of a marine flavobacterium Gramella flava.</title>
        <authorList>
            <person name="Tang K."/>
        </authorList>
    </citation>
    <scope>NUCLEOTIDE SEQUENCE [LARGE SCALE GENOMIC DNA]</scope>
    <source>
        <strain evidence="4 5">JLT2011</strain>
    </source>
</reference>
<dbReference type="RefSeq" id="WP_083645279.1">
    <property type="nucleotide sequence ID" value="NZ_AMRU01000005.1"/>
</dbReference>
<dbReference type="GO" id="GO:0005576">
    <property type="term" value="C:extracellular region"/>
    <property type="evidence" value="ECO:0007669"/>
    <property type="project" value="UniProtKB-SubCell"/>
</dbReference>
<evidence type="ECO:0000313" key="4">
    <source>
        <dbReference type="EMBL" id="APU69644.1"/>
    </source>
</evidence>
<evidence type="ECO:0000256" key="3">
    <source>
        <dbReference type="ARBA" id="ARBA00023049"/>
    </source>
</evidence>
<dbReference type="EMBL" id="CP016359">
    <property type="protein sequence ID" value="APU69644.1"/>
    <property type="molecule type" value="Genomic_DNA"/>
</dbReference>
<dbReference type="InterPro" id="IPR003961">
    <property type="entry name" value="FN3_dom"/>
</dbReference>
<dbReference type="InterPro" id="IPR045175">
    <property type="entry name" value="M28_fam"/>
</dbReference>
<protein>
    <submittedName>
        <fullName evidence="4">Leucine aminopeptidase-related protein</fullName>
    </submittedName>
</protein>
<proteinExistence type="predicted"/>
<keyword evidence="3" id="KW-0482">Metalloprotease</keyword>
<evidence type="ECO:0000256" key="1">
    <source>
        <dbReference type="ARBA" id="ARBA00004613"/>
    </source>
</evidence>
<evidence type="ECO:0000313" key="5">
    <source>
        <dbReference type="Proteomes" id="UP000186230"/>
    </source>
</evidence>
<keyword evidence="4" id="KW-0645">Protease</keyword>
<sequence>MKRNYLFGLLSGFILLNSSQTFAQETDSRIYDIIQKISADSIENSIRTLAGFGTRNTFSDTVSDTRGIGAARRWIKSKFENISGDCENCLEVFYQKELVTPEDGERIPHKAYVVNVVAIQKGSKYPNRYIIMSGDIDSRASNATDFTTDAPGANDNASGMAGTIEAARVLSQYDFENSIVYLGLSGEEQGLFGGQAVAEYAKEQGWEIIGVLNNDMIGNIEGVDGIIDNRSFRIFSEPVSQTETERERRMRRYYGGEVDGISRQLARYIHKTTQTYMPEMNPMMIYRLDRFGRGGHHRPFNDLGFAGVRIMEAHENYNRQHQDIREENGIKYGDVVEGVNFDYAKKLTAVNAINLASLAWAPPAPGNVEIGGAVAPAAKLKWEKVNGNIAGYKIYWRDTTSPVWQYSRFVGDVTEFTLEGIVIDNFFFGVSSVGANGFESPVVFPSGVFR</sequence>
<keyword evidence="5" id="KW-1185">Reference proteome</keyword>
<keyword evidence="2" id="KW-0964">Secreted</keyword>
<dbReference type="Gene3D" id="3.40.630.10">
    <property type="entry name" value="Zn peptidases"/>
    <property type="match status" value="1"/>
</dbReference>
<dbReference type="Pfam" id="PF04389">
    <property type="entry name" value="Peptidase_M28"/>
    <property type="match status" value="1"/>
</dbReference>
<dbReference type="InterPro" id="IPR007484">
    <property type="entry name" value="Peptidase_M28"/>
</dbReference>
<dbReference type="InterPro" id="IPR036116">
    <property type="entry name" value="FN3_sf"/>
</dbReference>
<dbReference type="PANTHER" id="PTHR12147:SF26">
    <property type="entry name" value="PEPTIDASE M28 DOMAIN-CONTAINING PROTEIN"/>
    <property type="match status" value="1"/>
</dbReference>